<dbReference type="AlphaFoldDB" id="A0A2G5NV63"/>
<sequence length="146" mass="17388">MRTRRHRAIKWAEQGKKRKKYKSNERKCNNFIERFCITAGRGMAKSIKNIAIAMNKIRLFGNHQAFTKHKTFYKHIRESSMDHSQYLFRKDDAGYSVVRNIGSYGYKEGLWEMCKIAYFKDEHFELIDEPIGFVSVDDVLKRLEKL</sequence>
<name>A0A2G5NV63_9STAP</name>
<reference evidence="1 2" key="1">
    <citation type="journal article" date="2018" name="Front. Microbiol.">
        <title>Description and Comparative Genomics of Macrococcus caseolyticus subsp. hominis subsp. nov., Macrococcus goetzii sp. nov., Macrococcus epidermidis sp. nov., and Macrococcus bohemicus sp. nov., Novel Macrococci From Human Clinical Material With Virulence Potential and Suspected Uptake of Foreign DNA by Natural Transformation.</title>
        <authorList>
            <person name="Maslanova I."/>
            <person name="Wertheimer Z."/>
            <person name="Sedlacek I."/>
            <person name="Svec P."/>
            <person name="Indrakova A."/>
            <person name="Kovarovic V."/>
            <person name="Schumann P."/>
            <person name="Sproer C."/>
            <person name="Kralova S."/>
            <person name="Sedo O."/>
            <person name="Kristofova L."/>
            <person name="Vrbovska V."/>
            <person name="Fuzik T."/>
            <person name="Petras P."/>
            <person name="Zdrahal Z."/>
            <person name="Ruzickova V."/>
            <person name="Doskar J."/>
            <person name="Pantucek R."/>
        </authorList>
    </citation>
    <scope>NUCLEOTIDE SEQUENCE [LARGE SCALE GENOMIC DNA]</scope>
    <source>
        <strain evidence="1 2">CCM 4927</strain>
    </source>
</reference>
<comment type="caution">
    <text evidence="1">The sequence shown here is derived from an EMBL/GenBank/DDBJ whole genome shotgun (WGS) entry which is preliminary data.</text>
</comment>
<protein>
    <submittedName>
        <fullName evidence="1">Uncharacterized protein</fullName>
    </submittedName>
</protein>
<dbReference type="RefSeq" id="WP_099576838.1">
    <property type="nucleotide sequence ID" value="NZ_MJBI02000009.1"/>
</dbReference>
<proteinExistence type="predicted"/>
<dbReference type="EMBL" id="MJBI02000009">
    <property type="protein sequence ID" value="RAI79316.1"/>
    <property type="molecule type" value="Genomic_DNA"/>
</dbReference>
<evidence type="ECO:0000313" key="1">
    <source>
        <dbReference type="EMBL" id="RAI79316.1"/>
    </source>
</evidence>
<evidence type="ECO:0000313" key="2">
    <source>
        <dbReference type="Proteomes" id="UP000229523"/>
    </source>
</evidence>
<gene>
    <name evidence="1" type="ORF">BFS35_012210</name>
</gene>
<dbReference type="Proteomes" id="UP000229523">
    <property type="component" value="Unassembled WGS sequence"/>
</dbReference>
<accession>A0A2G5NV63</accession>
<keyword evidence="2" id="KW-1185">Reference proteome</keyword>
<organism evidence="1 2">
    <name type="scientific">Macrococcoides goetzii</name>
    <dbReference type="NCBI Taxonomy" id="1891097"/>
    <lineage>
        <taxon>Bacteria</taxon>
        <taxon>Bacillati</taxon>
        <taxon>Bacillota</taxon>
        <taxon>Bacilli</taxon>
        <taxon>Bacillales</taxon>
        <taxon>Staphylococcaceae</taxon>
        <taxon>Macrococcoides</taxon>
    </lineage>
</organism>